<dbReference type="InterPro" id="IPR008947">
    <property type="entry name" value="PLipase_C/P1_nuclease_dom_sf"/>
</dbReference>
<evidence type="ECO:0000256" key="3">
    <source>
        <dbReference type="ARBA" id="ARBA00022759"/>
    </source>
</evidence>
<name>B8KWM0_9GAMM</name>
<protein>
    <recommendedName>
        <fullName evidence="10">S1/P1 Nuclease</fullName>
    </recommendedName>
</protein>
<dbReference type="Gene3D" id="1.10.575.10">
    <property type="entry name" value="P1 Nuclease"/>
    <property type="match status" value="1"/>
</dbReference>
<dbReference type="GO" id="GO:0046872">
    <property type="term" value="F:metal ion binding"/>
    <property type="evidence" value="ECO:0007669"/>
    <property type="project" value="UniProtKB-KW"/>
</dbReference>
<dbReference type="OrthoDB" id="267579at2"/>
<evidence type="ECO:0000313" key="8">
    <source>
        <dbReference type="EMBL" id="EED35593.1"/>
    </source>
</evidence>
<feature type="signal peptide" evidence="7">
    <location>
        <begin position="1"/>
        <end position="21"/>
    </location>
</feature>
<accession>B8KWM0</accession>
<dbReference type="PANTHER" id="PTHR33146:SF26">
    <property type="entry name" value="ENDONUCLEASE 4"/>
    <property type="match status" value="1"/>
</dbReference>
<keyword evidence="6" id="KW-0325">Glycoprotein</keyword>
<evidence type="ECO:0000256" key="2">
    <source>
        <dbReference type="ARBA" id="ARBA00022723"/>
    </source>
</evidence>
<dbReference type="STRING" id="565045.NOR51B_1539"/>
<feature type="chain" id="PRO_5002876042" description="S1/P1 Nuclease" evidence="7">
    <location>
        <begin position="22"/>
        <end position="271"/>
    </location>
</feature>
<evidence type="ECO:0008006" key="10">
    <source>
        <dbReference type="Google" id="ProtNLM"/>
    </source>
</evidence>
<dbReference type="Proteomes" id="UP000004699">
    <property type="component" value="Unassembled WGS sequence"/>
</dbReference>
<keyword evidence="4" id="KW-0378">Hydrolase</keyword>
<dbReference type="SUPFAM" id="SSF48537">
    <property type="entry name" value="Phospholipase C/P1 nuclease"/>
    <property type="match status" value="1"/>
</dbReference>
<dbReference type="Pfam" id="PF02265">
    <property type="entry name" value="S1-P1_nuclease"/>
    <property type="match status" value="1"/>
</dbReference>
<dbReference type="GO" id="GO:0016788">
    <property type="term" value="F:hydrolase activity, acting on ester bonds"/>
    <property type="evidence" value="ECO:0007669"/>
    <property type="project" value="InterPro"/>
</dbReference>
<dbReference type="HOGENOM" id="CLU_044365_1_0_6"/>
<evidence type="ECO:0000256" key="1">
    <source>
        <dbReference type="ARBA" id="ARBA00022722"/>
    </source>
</evidence>
<dbReference type="eggNOG" id="ENOG502Z82C">
    <property type="taxonomic scope" value="Bacteria"/>
</dbReference>
<evidence type="ECO:0000256" key="6">
    <source>
        <dbReference type="ARBA" id="ARBA00023180"/>
    </source>
</evidence>
<evidence type="ECO:0000256" key="7">
    <source>
        <dbReference type="SAM" id="SignalP"/>
    </source>
</evidence>
<dbReference type="RefSeq" id="WP_009020339.1">
    <property type="nucleotide sequence ID" value="NZ_DS999411.1"/>
</dbReference>
<dbReference type="EMBL" id="DS999411">
    <property type="protein sequence ID" value="EED35593.1"/>
    <property type="molecule type" value="Genomic_DNA"/>
</dbReference>
<dbReference type="InterPro" id="IPR003154">
    <property type="entry name" value="S1/P1nuclease"/>
</dbReference>
<evidence type="ECO:0000313" key="9">
    <source>
        <dbReference type="Proteomes" id="UP000004699"/>
    </source>
</evidence>
<organism evidence="8 9">
    <name type="scientific">Luminiphilus syltensis NOR5-1B</name>
    <dbReference type="NCBI Taxonomy" id="565045"/>
    <lineage>
        <taxon>Bacteria</taxon>
        <taxon>Pseudomonadati</taxon>
        <taxon>Pseudomonadota</taxon>
        <taxon>Gammaproteobacteria</taxon>
        <taxon>Cellvibrionales</taxon>
        <taxon>Halieaceae</taxon>
        <taxon>Luminiphilus</taxon>
    </lineage>
</organism>
<keyword evidence="2" id="KW-0479">Metal-binding</keyword>
<keyword evidence="9" id="KW-1185">Reference proteome</keyword>
<gene>
    <name evidence="8" type="ORF">NOR51B_1539</name>
</gene>
<proteinExistence type="predicted"/>
<dbReference type="AlphaFoldDB" id="B8KWM0"/>
<reference evidence="9" key="1">
    <citation type="journal article" date="2013" name="BMC Microbiol.">
        <title>Taxonomy and evolution of bacteriochlorophyll a-containing members of the OM60/NOR5 clade of marine gammaproteobacteria: description of Luminiphilus syltensis gen. nov., sp. nov., reclassification of Haliea rubra as Pseudohaliea rubra gen. nov., comb. nov., and emendation of Chromatocurvus halotolerans.</title>
        <authorList>
            <person name="Spring S."/>
            <person name="Riedel T."/>
            <person name="Sproer C."/>
            <person name="Yan S."/>
            <person name="Harder J."/>
            <person name="Fuchs B.M."/>
        </authorList>
    </citation>
    <scope>NUCLEOTIDE SEQUENCE [LARGE SCALE GENOMIC DNA]</scope>
    <source>
        <strain evidence="9">NOR51-B</strain>
    </source>
</reference>
<dbReference type="GO" id="GO:0006308">
    <property type="term" value="P:DNA catabolic process"/>
    <property type="evidence" value="ECO:0007669"/>
    <property type="project" value="InterPro"/>
</dbReference>
<keyword evidence="3" id="KW-0255">Endonuclease</keyword>
<evidence type="ECO:0000256" key="5">
    <source>
        <dbReference type="ARBA" id="ARBA00023157"/>
    </source>
</evidence>
<dbReference type="GO" id="GO:0003676">
    <property type="term" value="F:nucleic acid binding"/>
    <property type="evidence" value="ECO:0007669"/>
    <property type="project" value="InterPro"/>
</dbReference>
<sequence>MRAAPIILTLITALLTAPAQAWWDLGHAAICDAALEYVKPGTRLEIDRLLATRDNRGFGALCSWPDEIKTDQPTTAPWHYLNVPVGTTDIATAPRPAEGDILAVLTEQQARLSQANTDIHARAEALLWVAHLVGDLHQPLHVAYAEDRGGSSYRLQVPREIRALLGERYEETGMHQIWDGYLPLYARYSGGSGLKQLVIEQSAEAGGTPLEWAQESLTIMNNPGTAYLYGYRITILDEAYLAKNYRIALKRMKQAALRLAAVLDAALAPVD</sequence>
<keyword evidence="5" id="KW-1015">Disulfide bond</keyword>
<dbReference type="GO" id="GO:0004519">
    <property type="term" value="F:endonuclease activity"/>
    <property type="evidence" value="ECO:0007669"/>
    <property type="project" value="UniProtKB-KW"/>
</dbReference>
<dbReference type="PANTHER" id="PTHR33146">
    <property type="entry name" value="ENDONUCLEASE 4"/>
    <property type="match status" value="1"/>
</dbReference>
<keyword evidence="7" id="KW-0732">Signal</keyword>
<evidence type="ECO:0000256" key="4">
    <source>
        <dbReference type="ARBA" id="ARBA00022801"/>
    </source>
</evidence>
<keyword evidence="1" id="KW-0540">Nuclease</keyword>
<dbReference type="CDD" id="cd11010">
    <property type="entry name" value="S1-P1_nuclease"/>
    <property type="match status" value="1"/>
</dbReference>